<keyword evidence="2" id="KW-1185">Reference proteome</keyword>
<protein>
    <recommendedName>
        <fullName evidence="3">F-box domain-containing protein</fullName>
    </recommendedName>
</protein>
<evidence type="ECO:0008006" key="3">
    <source>
        <dbReference type="Google" id="ProtNLM"/>
    </source>
</evidence>
<dbReference type="Proteomes" id="UP000290288">
    <property type="component" value="Unassembled WGS sequence"/>
</dbReference>
<sequence>MQVNTWQRAPVEVQQRVLSYVSVANLGRIGHTSHYHYALMKRQVRGRVTSTLANWKLPPETLDFMREHNIVLSGSAVLAIVEPGSVEPNDLDMYVPRGGMGEVEEFLLTNSEYVKTGEGGGGVGLEEEEYTSFPFETGMKSVAFFRHRTANSIVNIIETDGTVATTAVFKFHTTFVMNYVTWNAIVCAYPKMTSDHVGLVNTHLLDIPSRMVRCLIKYAMRGFTPLERVYDWKKEDHDCGEVGYCGRSNRYVGDKYTLRMAFNDGFAIVPDVINERVSWRLNSRYLCAAKRIYRPQRGFVATVAHAEMN</sequence>
<evidence type="ECO:0000313" key="2">
    <source>
        <dbReference type="Proteomes" id="UP000290288"/>
    </source>
</evidence>
<dbReference type="AlphaFoldDB" id="A0A4Q2DAW2"/>
<gene>
    <name evidence="1" type="ORF">EST38_g9063</name>
</gene>
<organism evidence="1 2">
    <name type="scientific">Candolleomyces aberdarensis</name>
    <dbReference type="NCBI Taxonomy" id="2316362"/>
    <lineage>
        <taxon>Eukaryota</taxon>
        <taxon>Fungi</taxon>
        <taxon>Dikarya</taxon>
        <taxon>Basidiomycota</taxon>
        <taxon>Agaricomycotina</taxon>
        <taxon>Agaricomycetes</taxon>
        <taxon>Agaricomycetidae</taxon>
        <taxon>Agaricales</taxon>
        <taxon>Agaricineae</taxon>
        <taxon>Psathyrellaceae</taxon>
        <taxon>Candolleomyces</taxon>
    </lineage>
</organism>
<dbReference type="EMBL" id="SDEE01000401">
    <property type="protein sequence ID" value="RXW16787.1"/>
    <property type="molecule type" value="Genomic_DNA"/>
</dbReference>
<reference evidence="1 2" key="1">
    <citation type="submission" date="2019-01" db="EMBL/GenBank/DDBJ databases">
        <title>Draft genome sequence of Psathyrella aberdarensis IHI B618.</title>
        <authorList>
            <person name="Buettner E."/>
            <person name="Kellner H."/>
        </authorList>
    </citation>
    <scope>NUCLEOTIDE SEQUENCE [LARGE SCALE GENOMIC DNA]</scope>
    <source>
        <strain evidence="1 2">IHI B618</strain>
    </source>
</reference>
<proteinExistence type="predicted"/>
<dbReference type="OrthoDB" id="3067340at2759"/>
<accession>A0A4Q2DAW2</accession>
<name>A0A4Q2DAW2_9AGAR</name>
<evidence type="ECO:0000313" key="1">
    <source>
        <dbReference type="EMBL" id="RXW16787.1"/>
    </source>
</evidence>
<comment type="caution">
    <text evidence="1">The sequence shown here is derived from an EMBL/GenBank/DDBJ whole genome shotgun (WGS) entry which is preliminary data.</text>
</comment>